<keyword evidence="2" id="KW-0378">Hydrolase</keyword>
<evidence type="ECO:0000313" key="8">
    <source>
        <dbReference type="Proteomes" id="UP000033695"/>
    </source>
</evidence>
<dbReference type="RefSeq" id="WP_045922316.1">
    <property type="nucleotide sequence ID" value="NZ_JBHTHW010000004.1"/>
</dbReference>
<evidence type="ECO:0000259" key="6">
    <source>
        <dbReference type="Pfam" id="PF07687"/>
    </source>
</evidence>
<dbReference type="Gene3D" id="3.30.70.360">
    <property type="match status" value="1"/>
</dbReference>
<dbReference type="PANTHER" id="PTHR11014">
    <property type="entry name" value="PEPTIDASE M20 FAMILY MEMBER"/>
    <property type="match status" value="1"/>
</dbReference>
<dbReference type="STRING" id="1218508.JG29_04350"/>
<feature type="binding site" evidence="5">
    <location>
        <position position="138"/>
    </location>
    <ligand>
        <name>Mn(2+)</name>
        <dbReference type="ChEBI" id="CHEBI:29035"/>
        <label>2</label>
    </ligand>
</feature>
<feature type="binding site" evidence="5">
    <location>
        <position position="363"/>
    </location>
    <ligand>
        <name>Mn(2+)</name>
        <dbReference type="ChEBI" id="CHEBI:29035"/>
        <label>2</label>
    </ligand>
</feature>
<comment type="cofactor">
    <cofactor evidence="5">
        <name>Mn(2+)</name>
        <dbReference type="ChEBI" id="CHEBI:29035"/>
    </cofactor>
    <text evidence="5">The Mn(2+) ion enhances activity.</text>
</comment>
<keyword evidence="8" id="KW-1185">Reference proteome</keyword>
<dbReference type="AlphaFoldDB" id="A0A0F4KWB0"/>
<dbReference type="GO" id="GO:0019877">
    <property type="term" value="P:diaminopimelate biosynthetic process"/>
    <property type="evidence" value="ECO:0007669"/>
    <property type="project" value="UniProtKB-KW"/>
</dbReference>
<dbReference type="SUPFAM" id="SSF53187">
    <property type="entry name" value="Zn-dependent exopeptidases"/>
    <property type="match status" value="1"/>
</dbReference>
<keyword evidence="1" id="KW-0028">Amino-acid biosynthesis</keyword>
<proteinExistence type="predicted"/>
<dbReference type="PIRSF" id="PIRSF005962">
    <property type="entry name" value="Pept_M20D_amidohydro"/>
    <property type="match status" value="1"/>
</dbReference>
<dbReference type="Gene3D" id="3.40.630.10">
    <property type="entry name" value="Zn peptidases"/>
    <property type="match status" value="1"/>
</dbReference>
<reference evidence="7 8" key="1">
    <citation type="submission" date="2014-12" db="EMBL/GenBank/DDBJ databases">
        <title>Comparative genomics of the lactic acid bacteria isolated from the honey bee gut.</title>
        <authorList>
            <person name="Ellegaard K.M."/>
            <person name="Tamarit D."/>
            <person name="Javelind E."/>
            <person name="Olofsson T."/>
            <person name="Andersson S.G."/>
            <person name="Vasquez A."/>
        </authorList>
    </citation>
    <scope>NUCLEOTIDE SEQUENCE [LARGE SCALE GENOMIC DNA]</scope>
    <source>
        <strain evidence="7 8">Hon2</strain>
    </source>
</reference>
<evidence type="ECO:0000256" key="5">
    <source>
        <dbReference type="PIRSR" id="PIRSR005962-1"/>
    </source>
</evidence>
<dbReference type="NCBIfam" id="TIGR01891">
    <property type="entry name" value="amidohydrolases"/>
    <property type="match status" value="1"/>
</dbReference>
<keyword evidence="5" id="KW-0464">Manganese</keyword>
<evidence type="ECO:0000256" key="1">
    <source>
        <dbReference type="ARBA" id="ARBA00022605"/>
    </source>
</evidence>
<dbReference type="Pfam" id="PF07687">
    <property type="entry name" value="M20_dimer"/>
    <property type="match status" value="1"/>
</dbReference>
<protein>
    <submittedName>
        <fullName evidence="7">Peptidase, M20D family</fullName>
    </submittedName>
</protein>
<gene>
    <name evidence="7" type="ORF">JG29_04350</name>
</gene>
<dbReference type="PATRIC" id="fig|1218508.4.peg.446"/>
<feature type="binding site" evidence="5">
    <location>
        <position position="102"/>
    </location>
    <ligand>
        <name>Mn(2+)</name>
        <dbReference type="ChEBI" id="CHEBI:29035"/>
        <label>2</label>
    </ligand>
</feature>
<dbReference type="InterPro" id="IPR002933">
    <property type="entry name" value="Peptidase_M20"/>
</dbReference>
<feature type="binding site" evidence="5">
    <location>
        <position position="104"/>
    </location>
    <ligand>
        <name>Mn(2+)</name>
        <dbReference type="ChEBI" id="CHEBI:29035"/>
        <label>2</label>
    </ligand>
</feature>
<dbReference type="InterPro" id="IPR036264">
    <property type="entry name" value="Bact_exopeptidase_dim_dom"/>
</dbReference>
<keyword evidence="4" id="KW-0457">Lysine biosynthesis</keyword>
<evidence type="ECO:0000256" key="4">
    <source>
        <dbReference type="ARBA" id="ARBA00023154"/>
    </source>
</evidence>
<organism evidence="7 8">
    <name type="scientific">Bombilactobacillus mellis</name>
    <dbReference type="NCBI Taxonomy" id="1218508"/>
    <lineage>
        <taxon>Bacteria</taxon>
        <taxon>Bacillati</taxon>
        <taxon>Bacillota</taxon>
        <taxon>Bacilli</taxon>
        <taxon>Lactobacillales</taxon>
        <taxon>Lactobacillaceae</taxon>
        <taxon>Bombilactobacillus</taxon>
    </lineage>
</organism>
<dbReference type="Pfam" id="PF01546">
    <property type="entry name" value="Peptidase_M20"/>
    <property type="match status" value="1"/>
</dbReference>
<dbReference type="InterPro" id="IPR011650">
    <property type="entry name" value="Peptidase_M20_dimer"/>
</dbReference>
<dbReference type="InterPro" id="IPR017439">
    <property type="entry name" value="Amidohydrolase"/>
</dbReference>
<dbReference type="HOGENOM" id="CLU_023257_0_1_9"/>
<dbReference type="OrthoDB" id="9776731at2"/>
<keyword evidence="5" id="KW-0479">Metal-binding</keyword>
<evidence type="ECO:0000256" key="2">
    <source>
        <dbReference type="ARBA" id="ARBA00022801"/>
    </source>
</evidence>
<dbReference type="GO" id="GO:0050118">
    <property type="term" value="F:N-acetyldiaminopimelate deacetylase activity"/>
    <property type="evidence" value="ECO:0007669"/>
    <property type="project" value="UniProtKB-ARBA"/>
</dbReference>
<feature type="domain" description="Peptidase M20 dimerisation" evidence="6">
    <location>
        <begin position="183"/>
        <end position="282"/>
    </location>
</feature>
<dbReference type="SUPFAM" id="SSF55031">
    <property type="entry name" value="Bacterial exopeptidase dimerisation domain"/>
    <property type="match status" value="1"/>
</dbReference>
<dbReference type="PANTHER" id="PTHR11014:SF63">
    <property type="entry name" value="METALLOPEPTIDASE, PUTATIVE (AFU_ORTHOLOGUE AFUA_6G09600)-RELATED"/>
    <property type="match status" value="1"/>
</dbReference>
<evidence type="ECO:0000313" key="7">
    <source>
        <dbReference type="EMBL" id="KJY49471.1"/>
    </source>
</evidence>
<dbReference type="FunFam" id="3.30.70.360:FF:000001">
    <property type="entry name" value="N-acetyldiaminopimelate deacetylase"/>
    <property type="match status" value="1"/>
</dbReference>
<accession>A0A0F4KWB0</accession>
<dbReference type="GO" id="GO:0046872">
    <property type="term" value="F:metal ion binding"/>
    <property type="evidence" value="ECO:0007669"/>
    <property type="project" value="UniProtKB-KW"/>
</dbReference>
<keyword evidence="3" id="KW-0220">Diaminopimelate biosynthesis</keyword>
<feature type="binding site" evidence="5">
    <location>
        <position position="163"/>
    </location>
    <ligand>
        <name>Mn(2+)</name>
        <dbReference type="ChEBI" id="CHEBI:29035"/>
        <label>2</label>
    </ligand>
</feature>
<dbReference type="GO" id="GO:0009085">
    <property type="term" value="P:lysine biosynthetic process"/>
    <property type="evidence" value="ECO:0007669"/>
    <property type="project" value="UniProtKB-KW"/>
</dbReference>
<dbReference type="Proteomes" id="UP000033695">
    <property type="component" value="Unassembled WGS sequence"/>
</dbReference>
<dbReference type="EMBL" id="JXBZ01000003">
    <property type="protein sequence ID" value="KJY49471.1"/>
    <property type="molecule type" value="Genomic_DNA"/>
</dbReference>
<sequence>MQDKSWLKLIPQQEMIEWRRHFHEYPELSFKEFKTSAYISQILQSFGGIEISHPTPTSVLGTIEGEYPGKKILLRADIDALPVAEETNLPFASKNSNIMQACGHDTHTAILLATTKVLNQLRSQLHGTVQVIFQHAEEQVPGGAQAIVNSGQLQNIDAVLGLHIMNGFKTGIINVVLDGPATTGADAFEVTIQGKGSHGSMPQTGIDPITVGTEIINQLHTVTSRFTPPKELNVVTVGEFQSGNAVNVLPDTAFLGGTVRTVNEETRQSIARRIKEIIHNTCATYGATYDLNYQFAYAAVINDPHLSKLVKASALEVLPEQMVPEGIMMSGSEDFSAYSQLAPTCFFLLGGGDEAEGYPYSNHSPKFMINEKALINGVKTEIASVLNFLKN</sequence>
<name>A0A0F4KWB0_9LACO</name>
<comment type="caution">
    <text evidence="7">The sequence shown here is derived from an EMBL/GenBank/DDBJ whole genome shotgun (WGS) entry which is preliminary data.</text>
</comment>
<evidence type="ECO:0000256" key="3">
    <source>
        <dbReference type="ARBA" id="ARBA00022915"/>
    </source>
</evidence>